<dbReference type="RefSeq" id="WP_377789153.1">
    <property type="nucleotide sequence ID" value="NZ_JBHLYQ010000052.1"/>
</dbReference>
<keyword evidence="2" id="KW-0378">Hydrolase</keyword>
<reference evidence="2 3" key="1">
    <citation type="submission" date="2024-09" db="EMBL/GenBank/DDBJ databases">
        <authorList>
            <person name="Sun Q."/>
            <person name="Mori K."/>
        </authorList>
    </citation>
    <scope>NUCLEOTIDE SEQUENCE [LARGE SCALE GENOMIC DNA]</scope>
    <source>
        <strain evidence="2 3">JCM 15389</strain>
    </source>
</reference>
<dbReference type="Pfam" id="PF12697">
    <property type="entry name" value="Abhydrolase_6"/>
    <property type="match status" value="1"/>
</dbReference>
<protein>
    <submittedName>
        <fullName evidence="2">Alpha/beta fold hydrolase</fullName>
    </submittedName>
</protein>
<feature type="domain" description="AB hydrolase-1" evidence="1">
    <location>
        <begin position="54"/>
        <end position="290"/>
    </location>
</feature>
<dbReference type="EMBL" id="JBHLYQ010000052">
    <property type="protein sequence ID" value="MFC0081849.1"/>
    <property type="molecule type" value="Genomic_DNA"/>
</dbReference>
<dbReference type="PANTHER" id="PTHR43798:SF33">
    <property type="entry name" value="HYDROLASE, PUTATIVE (AFU_ORTHOLOGUE AFUA_2G14860)-RELATED"/>
    <property type="match status" value="1"/>
</dbReference>
<organism evidence="2 3">
    <name type="scientific">Aciditerrimonas ferrireducens</name>
    <dbReference type="NCBI Taxonomy" id="667306"/>
    <lineage>
        <taxon>Bacteria</taxon>
        <taxon>Bacillati</taxon>
        <taxon>Actinomycetota</taxon>
        <taxon>Acidimicrobiia</taxon>
        <taxon>Acidimicrobiales</taxon>
        <taxon>Acidimicrobiaceae</taxon>
        <taxon>Aciditerrimonas</taxon>
    </lineage>
</organism>
<gene>
    <name evidence="2" type="ORF">ACFFRE_06775</name>
</gene>
<dbReference type="Proteomes" id="UP001589788">
    <property type="component" value="Unassembled WGS sequence"/>
</dbReference>
<keyword evidence="3" id="KW-1185">Reference proteome</keyword>
<dbReference type="InterPro" id="IPR029058">
    <property type="entry name" value="AB_hydrolase_fold"/>
</dbReference>
<evidence type="ECO:0000313" key="3">
    <source>
        <dbReference type="Proteomes" id="UP001589788"/>
    </source>
</evidence>
<evidence type="ECO:0000259" key="1">
    <source>
        <dbReference type="Pfam" id="PF12697"/>
    </source>
</evidence>
<proteinExistence type="predicted"/>
<dbReference type="PANTHER" id="PTHR43798">
    <property type="entry name" value="MONOACYLGLYCEROL LIPASE"/>
    <property type="match status" value="1"/>
</dbReference>
<dbReference type="GO" id="GO:0016787">
    <property type="term" value="F:hydrolase activity"/>
    <property type="evidence" value="ECO:0007669"/>
    <property type="project" value="UniProtKB-KW"/>
</dbReference>
<name>A0ABV6C2E6_9ACTN</name>
<dbReference type="Gene3D" id="3.40.50.1820">
    <property type="entry name" value="alpha/beta hydrolase"/>
    <property type="match status" value="1"/>
</dbReference>
<dbReference type="SUPFAM" id="SSF53474">
    <property type="entry name" value="alpha/beta-Hydrolases"/>
    <property type="match status" value="1"/>
</dbReference>
<comment type="caution">
    <text evidence="2">The sequence shown here is derived from an EMBL/GenBank/DDBJ whole genome shotgun (WGS) entry which is preliminary data.</text>
</comment>
<dbReference type="PRINTS" id="PR00111">
    <property type="entry name" value="ABHYDROLASE"/>
</dbReference>
<evidence type="ECO:0000313" key="2">
    <source>
        <dbReference type="EMBL" id="MFC0081849.1"/>
    </source>
</evidence>
<dbReference type="InterPro" id="IPR050266">
    <property type="entry name" value="AB_hydrolase_sf"/>
</dbReference>
<dbReference type="InterPro" id="IPR000073">
    <property type="entry name" value="AB_hydrolase_1"/>
</dbReference>
<sequence>MERIPYDEFGLLAENAAELGLPSGHLPPVRRVPVPVGRGRHLSALVWGDAPPEVVLLHGGAQNAHTWDSVALVLDRPLVALDLPGHGHADDARVHPADVASNAEEVAEAVAQLAPAARAVVGMSLGGLTALALAGQRPELVRALVLVDITPGVTPEKSQAVSAFVRGPSTFPSFEALLERTVAHHPQRSVASLRRGILHNAVQLEDGTWRWRHARGGTGVFDAEARMDPRPLWDVLGSSTVPLLLVRGLRPDSVVDDEDEAELRRRRPDAQVVHVPGAGHSVQGDAPAELGRILRSFLDQLA</sequence>
<accession>A0ABV6C2E6</accession>